<dbReference type="AlphaFoldDB" id="A0A915L3C7"/>
<accession>A0A915L3C7</accession>
<name>A0A915L3C7_ROMCU</name>
<evidence type="ECO:0000313" key="2">
    <source>
        <dbReference type="Proteomes" id="UP000887565"/>
    </source>
</evidence>
<dbReference type="Proteomes" id="UP000887565">
    <property type="component" value="Unplaced"/>
</dbReference>
<sequence>MINDGGDDDSRKIPAKGGDAMETIGEGGDGTKIVGEGCYATKIVGEGGDARKIFEECAQEYLWENYKLHLQCSWHLGFLSEWYKINIIDFMS</sequence>
<keyword evidence="2" id="KW-1185">Reference proteome</keyword>
<organism evidence="2 3">
    <name type="scientific">Romanomermis culicivorax</name>
    <name type="common">Nematode worm</name>
    <dbReference type="NCBI Taxonomy" id="13658"/>
    <lineage>
        <taxon>Eukaryota</taxon>
        <taxon>Metazoa</taxon>
        <taxon>Ecdysozoa</taxon>
        <taxon>Nematoda</taxon>
        <taxon>Enoplea</taxon>
        <taxon>Dorylaimia</taxon>
        <taxon>Mermithida</taxon>
        <taxon>Mermithoidea</taxon>
        <taxon>Mermithidae</taxon>
        <taxon>Romanomermis</taxon>
    </lineage>
</organism>
<evidence type="ECO:0000256" key="1">
    <source>
        <dbReference type="SAM" id="MobiDB-lite"/>
    </source>
</evidence>
<reference evidence="3" key="1">
    <citation type="submission" date="2022-11" db="UniProtKB">
        <authorList>
            <consortium name="WormBaseParasite"/>
        </authorList>
    </citation>
    <scope>IDENTIFICATION</scope>
</reference>
<protein>
    <submittedName>
        <fullName evidence="3">Uncharacterized protein</fullName>
    </submittedName>
</protein>
<evidence type="ECO:0000313" key="3">
    <source>
        <dbReference type="WBParaSite" id="nRc.2.0.1.t44997-RA"/>
    </source>
</evidence>
<dbReference type="WBParaSite" id="nRc.2.0.1.t44997-RA">
    <property type="protein sequence ID" value="nRc.2.0.1.t44997-RA"/>
    <property type="gene ID" value="nRc.2.0.1.g44997"/>
</dbReference>
<feature type="region of interest" description="Disordered" evidence="1">
    <location>
        <begin position="1"/>
        <end position="28"/>
    </location>
</feature>
<proteinExistence type="predicted"/>